<proteinExistence type="inferred from homology"/>
<evidence type="ECO:0000256" key="22">
    <source>
        <dbReference type="ARBA" id="ARBA00048074"/>
    </source>
</evidence>
<comment type="catalytic activity">
    <reaction evidence="19">
        <text>octanoyl-CoA + H2O = octanoate + CoA + H(+)</text>
        <dbReference type="Rhea" id="RHEA:30143"/>
        <dbReference type="ChEBI" id="CHEBI:15377"/>
        <dbReference type="ChEBI" id="CHEBI:15378"/>
        <dbReference type="ChEBI" id="CHEBI:25646"/>
        <dbReference type="ChEBI" id="CHEBI:57287"/>
        <dbReference type="ChEBI" id="CHEBI:57386"/>
    </reaction>
    <physiologicalReaction direction="left-to-right" evidence="19">
        <dbReference type="Rhea" id="RHEA:30144"/>
    </physiologicalReaction>
</comment>
<keyword evidence="8" id="KW-0276">Fatty acid metabolism</keyword>
<sequence length="158" mass="17243">MRGDKPLPAHAPWCMGCGEDNPNGLHLEVHLHGDHVYADLQFDERHSGAPGLAHGGAISAACDDIMGFTLWIAETPAVTRTLTVEYRRPVPLHTPVHITASLVDETDRALFIEANGTVGDTTYFAAEAVFVKVDLSHFLRHGDWGATADLITRFFQAD</sequence>
<dbReference type="PANTHER" id="PTHR12418">
    <property type="entry name" value="ACYL-COENZYME A THIOESTERASE THEM4"/>
    <property type="match status" value="1"/>
</dbReference>
<dbReference type="GO" id="GO:0006631">
    <property type="term" value="P:fatty acid metabolic process"/>
    <property type="evidence" value="ECO:0007669"/>
    <property type="project" value="UniProtKB-KW"/>
</dbReference>
<dbReference type="EMBL" id="CP011853">
    <property type="protein sequence ID" value="ALG84907.1"/>
    <property type="molecule type" value="Genomic_DNA"/>
</dbReference>
<evidence type="ECO:0000256" key="4">
    <source>
        <dbReference type="ARBA" id="ARBA00022475"/>
    </source>
</evidence>
<evidence type="ECO:0000256" key="3">
    <source>
        <dbReference type="ARBA" id="ARBA00004632"/>
    </source>
</evidence>
<evidence type="ECO:0000313" key="25">
    <source>
        <dbReference type="EMBL" id="ALG84907.1"/>
    </source>
</evidence>
<dbReference type="InterPro" id="IPR029069">
    <property type="entry name" value="HotDog_dom_sf"/>
</dbReference>
<dbReference type="AlphaFoldDB" id="A0A0N9NGP8"/>
<gene>
    <name evidence="25" type="ORF">ACH46_10890</name>
    <name evidence="26" type="ORF">ACH46_19290</name>
</gene>
<dbReference type="STRING" id="1136941.ACH46_10890"/>
<protein>
    <recommendedName>
        <fullName evidence="17">Acyl-coenzyme A thioesterase THEM4</fullName>
        <ecNumber evidence="16">3.1.2.2</ecNumber>
    </recommendedName>
    <alternativeName>
        <fullName evidence="18">Thioesterase superfamily member 4</fullName>
    </alternativeName>
</protein>
<comment type="subcellular location">
    <subcellularLocation>
        <location evidence="3">Cell projection</location>
        <location evidence="3">Ruffle membrane</location>
    </subcellularLocation>
    <subcellularLocation>
        <location evidence="2">Cytoplasm</location>
    </subcellularLocation>
    <subcellularLocation>
        <location evidence="1">Membrane</location>
        <topology evidence="1">Peripheral membrane protein</topology>
    </subcellularLocation>
</comment>
<dbReference type="EMBL" id="CP011853">
    <property type="protein sequence ID" value="ALG86242.1"/>
    <property type="molecule type" value="Genomic_DNA"/>
</dbReference>
<evidence type="ECO:0000256" key="11">
    <source>
        <dbReference type="ARBA" id="ARBA00023136"/>
    </source>
</evidence>
<dbReference type="GO" id="GO:0016787">
    <property type="term" value="F:hydrolase activity"/>
    <property type="evidence" value="ECO:0007669"/>
    <property type="project" value="UniProtKB-KW"/>
</dbReference>
<keyword evidence="4" id="KW-1003">Cell membrane</keyword>
<evidence type="ECO:0000256" key="16">
    <source>
        <dbReference type="ARBA" id="ARBA00038848"/>
    </source>
</evidence>
<comment type="catalytic activity">
    <reaction evidence="14">
        <text>(9Z)-octadecenoyl-CoA + H2O = (9Z)-octadecenoate + CoA + H(+)</text>
        <dbReference type="Rhea" id="RHEA:40139"/>
        <dbReference type="ChEBI" id="CHEBI:15377"/>
        <dbReference type="ChEBI" id="CHEBI:15378"/>
        <dbReference type="ChEBI" id="CHEBI:30823"/>
        <dbReference type="ChEBI" id="CHEBI:57287"/>
        <dbReference type="ChEBI" id="CHEBI:57387"/>
    </reaction>
    <physiologicalReaction direction="left-to-right" evidence="14">
        <dbReference type="Rhea" id="RHEA:40140"/>
    </physiologicalReaction>
</comment>
<keyword evidence="12" id="KW-0966">Cell projection</keyword>
<keyword evidence="5" id="KW-0963">Cytoplasm</keyword>
<dbReference type="Proteomes" id="UP000063789">
    <property type="component" value="Chromosome"/>
</dbReference>
<evidence type="ECO:0000256" key="14">
    <source>
        <dbReference type="ARBA" id="ARBA00037002"/>
    </source>
</evidence>
<evidence type="ECO:0000256" key="1">
    <source>
        <dbReference type="ARBA" id="ARBA00004170"/>
    </source>
</evidence>
<dbReference type="InterPro" id="IPR052365">
    <property type="entry name" value="THEM4/THEM5_acyl-CoA_thioest"/>
</dbReference>
<accession>A0A0N9NGP8</accession>
<comment type="catalytic activity">
    <reaction evidence="21">
        <text>decanoyl-CoA + H2O = decanoate + CoA + H(+)</text>
        <dbReference type="Rhea" id="RHEA:40059"/>
        <dbReference type="ChEBI" id="CHEBI:15377"/>
        <dbReference type="ChEBI" id="CHEBI:15378"/>
        <dbReference type="ChEBI" id="CHEBI:27689"/>
        <dbReference type="ChEBI" id="CHEBI:57287"/>
        <dbReference type="ChEBI" id="CHEBI:61430"/>
    </reaction>
    <physiologicalReaction direction="left-to-right" evidence="21">
        <dbReference type="Rhea" id="RHEA:40060"/>
    </physiologicalReaction>
</comment>
<evidence type="ECO:0000256" key="6">
    <source>
        <dbReference type="ARBA" id="ARBA00022703"/>
    </source>
</evidence>
<evidence type="ECO:0000313" key="27">
    <source>
        <dbReference type="Proteomes" id="UP000063789"/>
    </source>
</evidence>
<comment type="catalytic activity">
    <reaction evidence="13">
        <text>(5Z,8Z,11Z,14Z)-eicosatetraenoyl-CoA + H2O = (5Z,8Z,11Z,14Z)-eicosatetraenoate + CoA + H(+)</text>
        <dbReference type="Rhea" id="RHEA:40151"/>
        <dbReference type="ChEBI" id="CHEBI:15377"/>
        <dbReference type="ChEBI" id="CHEBI:15378"/>
        <dbReference type="ChEBI" id="CHEBI:32395"/>
        <dbReference type="ChEBI" id="CHEBI:57287"/>
        <dbReference type="ChEBI" id="CHEBI:57368"/>
    </reaction>
    <physiologicalReaction direction="left-to-right" evidence="13">
        <dbReference type="Rhea" id="RHEA:40152"/>
    </physiologicalReaction>
</comment>
<evidence type="ECO:0000256" key="12">
    <source>
        <dbReference type="ARBA" id="ARBA00023273"/>
    </source>
</evidence>
<comment type="similarity">
    <text evidence="15">Belongs to the THEM4/THEM5 thioesterase family.</text>
</comment>
<keyword evidence="6" id="KW-0053">Apoptosis</keyword>
<dbReference type="Pfam" id="PF03061">
    <property type="entry name" value="4HBT"/>
    <property type="match status" value="1"/>
</dbReference>
<evidence type="ECO:0000256" key="13">
    <source>
        <dbReference type="ARBA" id="ARBA00035852"/>
    </source>
</evidence>
<evidence type="ECO:0000256" key="5">
    <source>
        <dbReference type="ARBA" id="ARBA00022490"/>
    </source>
</evidence>
<comment type="catalytic activity">
    <reaction evidence="20">
        <text>hexadecanoyl-CoA + H2O = hexadecanoate + CoA + H(+)</text>
        <dbReference type="Rhea" id="RHEA:16645"/>
        <dbReference type="ChEBI" id="CHEBI:7896"/>
        <dbReference type="ChEBI" id="CHEBI:15377"/>
        <dbReference type="ChEBI" id="CHEBI:15378"/>
        <dbReference type="ChEBI" id="CHEBI:57287"/>
        <dbReference type="ChEBI" id="CHEBI:57379"/>
        <dbReference type="EC" id="3.1.2.2"/>
    </reaction>
    <physiologicalReaction direction="left-to-right" evidence="20">
        <dbReference type="Rhea" id="RHEA:16646"/>
    </physiologicalReaction>
</comment>
<reference evidence="27" key="1">
    <citation type="submission" date="2015-06" db="EMBL/GenBank/DDBJ databases">
        <title>Complete genome sequence and metabolic analysis of phthalate degradation pathway in Gordonia sp. QH-11.</title>
        <authorList>
            <person name="Jin D."/>
            <person name="Kong X."/>
            <person name="Bai Z."/>
        </authorList>
    </citation>
    <scope>NUCLEOTIDE SEQUENCE [LARGE SCALE GENOMIC DNA]</scope>
    <source>
        <strain evidence="27">QH-11</strain>
    </source>
</reference>
<evidence type="ECO:0000259" key="24">
    <source>
        <dbReference type="Pfam" id="PF03061"/>
    </source>
</evidence>
<dbReference type="InterPro" id="IPR006683">
    <property type="entry name" value="Thioestr_dom"/>
</dbReference>
<dbReference type="RefSeq" id="WP_006896186.1">
    <property type="nucleotide sequence ID" value="NZ_CP011853.1"/>
</dbReference>
<evidence type="ECO:0000256" key="9">
    <source>
        <dbReference type="ARBA" id="ARBA00022946"/>
    </source>
</evidence>
<evidence type="ECO:0000256" key="17">
    <source>
        <dbReference type="ARBA" id="ARBA00040123"/>
    </source>
</evidence>
<keyword evidence="27" id="KW-1185">Reference proteome</keyword>
<dbReference type="GO" id="GO:0016020">
    <property type="term" value="C:membrane"/>
    <property type="evidence" value="ECO:0007669"/>
    <property type="project" value="UniProtKB-SubCell"/>
</dbReference>
<dbReference type="PATRIC" id="fig|1136941.3.peg.2219"/>
<organism evidence="25 27">
    <name type="scientific">Gordonia phthalatica</name>
    <dbReference type="NCBI Taxonomy" id="1136941"/>
    <lineage>
        <taxon>Bacteria</taxon>
        <taxon>Bacillati</taxon>
        <taxon>Actinomycetota</taxon>
        <taxon>Actinomycetes</taxon>
        <taxon>Mycobacteriales</taxon>
        <taxon>Gordoniaceae</taxon>
        <taxon>Gordonia</taxon>
    </lineage>
</organism>
<dbReference type="GO" id="GO:0005737">
    <property type="term" value="C:cytoplasm"/>
    <property type="evidence" value="ECO:0007669"/>
    <property type="project" value="UniProtKB-SubCell"/>
</dbReference>
<keyword evidence="7" id="KW-0378">Hydrolase</keyword>
<evidence type="ECO:0000256" key="18">
    <source>
        <dbReference type="ARBA" id="ARBA00043210"/>
    </source>
</evidence>
<dbReference type="KEGG" id="goq:ACH46_19290"/>
<feature type="domain" description="Thioesterase" evidence="24">
    <location>
        <begin position="51"/>
        <end position="120"/>
    </location>
</feature>
<evidence type="ECO:0000256" key="7">
    <source>
        <dbReference type="ARBA" id="ARBA00022801"/>
    </source>
</evidence>
<name>A0A0N9NGP8_9ACTN</name>
<evidence type="ECO:0000256" key="8">
    <source>
        <dbReference type="ARBA" id="ARBA00022832"/>
    </source>
</evidence>
<dbReference type="EC" id="3.1.2.2" evidence="16"/>
<dbReference type="PANTHER" id="PTHR12418:SF19">
    <property type="entry name" value="ACYL-COENZYME A THIOESTERASE THEM4"/>
    <property type="match status" value="1"/>
</dbReference>
<evidence type="ECO:0000256" key="23">
    <source>
        <dbReference type="ARBA" id="ARBA00048180"/>
    </source>
</evidence>
<dbReference type="Gene3D" id="3.10.129.10">
    <property type="entry name" value="Hotdog Thioesterase"/>
    <property type="match status" value="1"/>
</dbReference>
<comment type="catalytic activity">
    <reaction evidence="23">
        <text>tetradecanoyl-CoA + H2O = tetradecanoate + CoA + H(+)</text>
        <dbReference type="Rhea" id="RHEA:40119"/>
        <dbReference type="ChEBI" id="CHEBI:15377"/>
        <dbReference type="ChEBI" id="CHEBI:15378"/>
        <dbReference type="ChEBI" id="CHEBI:30807"/>
        <dbReference type="ChEBI" id="CHEBI:57287"/>
        <dbReference type="ChEBI" id="CHEBI:57385"/>
    </reaction>
    <physiologicalReaction direction="left-to-right" evidence="23">
        <dbReference type="Rhea" id="RHEA:40120"/>
    </physiologicalReaction>
</comment>
<evidence type="ECO:0000256" key="15">
    <source>
        <dbReference type="ARBA" id="ARBA00038456"/>
    </source>
</evidence>
<dbReference type="CDD" id="cd03443">
    <property type="entry name" value="PaaI_thioesterase"/>
    <property type="match status" value="1"/>
</dbReference>
<evidence type="ECO:0000256" key="10">
    <source>
        <dbReference type="ARBA" id="ARBA00023098"/>
    </source>
</evidence>
<keyword evidence="9" id="KW-0809">Transit peptide</keyword>
<keyword evidence="10" id="KW-0443">Lipid metabolism</keyword>
<evidence type="ECO:0000256" key="19">
    <source>
        <dbReference type="ARBA" id="ARBA00047588"/>
    </source>
</evidence>
<dbReference type="SUPFAM" id="SSF54637">
    <property type="entry name" value="Thioesterase/thiol ester dehydrase-isomerase"/>
    <property type="match status" value="1"/>
</dbReference>
<comment type="catalytic activity">
    <reaction evidence="22">
        <text>dodecanoyl-CoA + H2O = dodecanoate + CoA + H(+)</text>
        <dbReference type="Rhea" id="RHEA:30135"/>
        <dbReference type="ChEBI" id="CHEBI:15377"/>
        <dbReference type="ChEBI" id="CHEBI:15378"/>
        <dbReference type="ChEBI" id="CHEBI:18262"/>
        <dbReference type="ChEBI" id="CHEBI:57287"/>
        <dbReference type="ChEBI" id="CHEBI:57375"/>
    </reaction>
    <physiologicalReaction direction="left-to-right" evidence="22">
        <dbReference type="Rhea" id="RHEA:30136"/>
    </physiologicalReaction>
</comment>
<evidence type="ECO:0000256" key="2">
    <source>
        <dbReference type="ARBA" id="ARBA00004496"/>
    </source>
</evidence>
<reference evidence="25 27" key="2">
    <citation type="journal article" date="2017" name="Int. J. Syst. Evol. Microbiol.">
        <title>Gordonia phthalatica sp. nov., a di-n-butyl phthalate-degrading bacterium isolated from activated sludge.</title>
        <authorList>
            <person name="Jin D."/>
            <person name="Kong X."/>
            <person name="Jia M."/>
            <person name="Yu X."/>
            <person name="Wang X."/>
            <person name="Zhuang X."/>
            <person name="Deng Y."/>
            <person name="Bai Z."/>
        </authorList>
    </citation>
    <scope>NUCLEOTIDE SEQUENCE [LARGE SCALE GENOMIC DNA]</scope>
    <source>
        <strain evidence="25 27">QH-11</strain>
    </source>
</reference>
<dbReference type="OrthoDB" id="5505920at2"/>
<evidence type="ECO:0000256" key="21">
    <source>
        <dbReference type="ARBA" id="ARBA00047969"/>
    </source>
</evidence>
<dbReference type="KEGG" id="goq:ACH46_10890"/>
<evidence type="ECO:0000313" key="26">
    <source>
        <dbReference type="EMBL" id="ALG86242.1"/>
    </source>
</evidence>
<evidence type="ECO:0000256" key="20">
    <source>
        <dbReference type="ARBA" id="ARBA00047734"/>
    </source>
</evidence>
<keyword evidence="11" id="KW-0472">Membrane</keyword>